<protein>
    <submittedName>
        <fullName evidence="2">Acetyltransferase (GNAT) family protein</fullName>
    </submittedName>
</protein>
<accession>A0A4R3N128</accession>
<sequence>MSAFISRHLPGDPRIRLKDGTPCRIRAIGPDDRDFLIACFAGLSPESRRMRFFTAKSSLTDGDLDFLTSADGRDHLALGAMRLDAWGQEVELLGVARCIRLGPDADASEFAISVVDAAQGRGLGKALFTHLVTAARRQGIRRFRCEVLAANAGMRALAAGLGGHVHWLDDGTLEYDYLFPPVTAPEATCPPALDHSLAAARLGADVWSSGTARVWSASLDLCRAWTDGWLDRWSAASASVASPRACSQ</sequence>
<name>A0A4R3N128_9GAMM</name>
<evidence type="ECO:0000259" key="1">
    <source>
        <dbReference type="PROSITE" id="PS51186"/>
    </source>
</evidence>
<evidence type="ECO:0000313" key="3">
    <source>
        <dbReference type="Proteomes" id="UP000295717"/>
    </source>
</evidence>
<dbReference type="PROSITE" id="PS51186">
    <property type="entry name" value="GNAT"/>
    <property type="match status" value="1"/>
</dbReference>
<organism evidence="2 3">
    <name type="scientific">Thiobaca trueperi</name>
    <dbReference type="NCBI Taxonomy" id="127458"/>
    <lineage>
        <taxon>Bacteria</taxon>
        <taxon>Pseudomonadati</taxon>
        <taxon>Pseudomonadota</taxon>
        <taxon>Gammaproteobacteria</taxon>
        <taxon>Chromatiales</taxon>
        <taxon>Chromatiaceae</taxon>
        <taxon>Thiobaca</taxon>
    </lineage>
</organism>
<dbReference type="Pfam" id="PF00583">
    <property type="entry name" value="Acetyltransf_1"/>
    <property type="match status" value="1"/>
</dbReference>
<keyword evidence="3" id="KW-1185">Reference proteome</keyword>
<gene>
    <name evidence="2" type="ORF">EDC35_10251</name>
</gene>
<reference evidence="2 3" key="1">
    <citation type="submission" date="2019-03" db="EMBL/GenBank/DDBJ databases">
        <title>Genomic Encyclopedia of Type Strains, Phase IV (KMG-IV): sequencing the most valuable type-strain genomes for metagenomic binning, comparative biology and taxonomic classification.</title>
        <authorList>
            <person name="Goeker M."/>
        </authorList>
    </citation>
    <scope>NUCLEOTIDE SEQUENCE [LARGE SCALE GENOMIC DNA]</scope>
    <source>
        <strain evidence="2 3">DSM 13587</strain>
    </source>
</reference>
<dbReference type="OrthoDB" id="9807426at2"/>
<dbReference type="InterPro" id="IPR000182">
    <property type="entry name" value="GNAT_dom"/>
</dbReference>
<dbReference type="GO" id="GO:0016747">
    <property type="term" value="F:acyltransferase activity, transferring groups other than amino-acyl groups"/>
    <property type="evidence" value="ECO:0007669"/>
    <property type="project" value="InterPro"/>
</dbReference>
<proteinExistence type="predicted"/>
<comment type="caution">
    <text evidence="2">The sequence shown here is derived from an EMBL/GenBank/DDBJ whole genome shotgun (WGS) entry which is preliminary data.</text>
</comment>
<dbReference type="InterPro" id="IPR016181">
    <property type="entry name" value="Acyl_CoA_acyltransferase"/>
</dbReference>
<dbReference type="RefSeq" id="WP_132975801.1">
    <property type="nucleotide sequence ID" value="NZ_SMAO01000002.1"/>
</dbReference>
<dbReference type="CDD" id="cd04301">
    <property type="entry name" value="NAT_SF"/>
    <property type="match status" value="1"/>
</dbReference>
<feature type="domain" description="N-acetyltransferase" evidence="1">
    <location>
        <begin position="23"/>
        <end position="180"/>
    </location>
</feature>
<evidence type="ECO:0000313" key="2">
    <source>
        <dbReference type="EMBL" id="TCT22720.1"/>
    </source>
</evidence>
<keyword evidence="2" id="KW-0808">Transferase</keyword>
<dbReference type="SUPFAM" id="SSF55729">
    <property type="entry name" value="Acyl-CoA N-acyltransferases (Nat)"/>
    <property type="match status" value="1"/>
</dbReference>
<dbReference type="Proteomes" id="UP000295717">
    <property type="component" value="Unassembled WGS sequence"/>
</dbReference>
<dbReference type="AlphaFoldDB" id="A0A4R3N128"/>
<dbReference type="Gene3D" id="3.40.630.30">
    <property type="match status" value="1"/>
</dbReference>
<dbReference type="EMBL" id="SMAO01000002">
    <property type="protein sequence ID" value="TCT22720.1"/>
    <property type="molecule type" value="Genomic_DNA"/>
</dbReference>